<evidence type="ECO:0000256" key="8">
    <source>
        <dbReference type="ARBA" id="ARBA00037847"/>
    </source>
</evidence>
<dbReference type="OrthoDB" id="10037706at2759"/>
<protein>
    <recommendedName>
        <fullName evidence="12">GOLD domain-containing protein</fullName>
    </recommendedName>
</protein>
<dbReference type="FunCoup" id="A0A7M7QB58">
    <property type="interactions" value="6"/>
</dbReference>
<dbReference type="SMR" id="A0A7M7QB58"/>
<reference evidence="13" key="1">
    <citation type="submission" date="2021-01" db="UniProtKB">
        <authorList>
            <consortium name="EnsemblMetazoa"/>
        </authorList>
    </citation>
    <scope>IDENTIFICATION</scope>
</reference>
<evidence type="ECO:0000256" key="7">
    <source>
        <dbReference type="ARBA" id="ARBA00023136"/>
    </source>
</evidence>
<dbReference type="GO" id="GO:0016020">
    <property type="term" value="C:membrane"/>
    <property type="evidence" value="ECO:0007669"/>
    <property type="project" value="UniProtKB-SubCell"/>
</dbReference>
<dbReference type="KEGG" id="nvi:100117107"/>
<sequence length="311" mass="35650">MRLLGGLLLLLASSFGQVQHQQQQAPPPQQQQQQQQQQQMHHQQAPPPQMQQQQVPVPPQQMHPQQVPTQGQAPMQGQLPVQQQVPMHQQPPPVQHVPAHAAPVSNQPWYETLPAVAMDYKVHIDPGKEDCYFQYVNPGATFYVSFQVLRGGDGKAGFAVRNPSGEIVHPYQWRANADYQDQSQYGGYYSVCVDNQFSRFAGKLVNLYLTVIRYDQWEKFAKELEDMNLSVENVTGTLVGVEKNIYEVLQMQHFSRSREDRDYNLLLNNNSYVQNWSILQVVVIMATTILQVYFVRRLFEVKSGGYSRSRI</sequence>
<keyword evidence="5 11" id="KW-0732">Signal</keyword>
<dbReference type="SMART" id="SM01190">
    <property type="entry name" value="EMP24_GP25L"/>
    <property type="match status" value="1"/>
</dbReference>
<keyword evidence="14" id="KW-1185">Reference proteome</keyword>
<evidence type="ECO:0000256" key="6">
    <source>
        <dbReference type="ARBA" id="ARBA00022989"/>
    </source>
</evidence>
<organism evidence="13 14">
    <name type="scientific">Nasonia vitripennis</name>
    <name type="common">Parasitic wasp</name>
    <dbReference type="NCBI Taxonomy" id="7425"/>
    <lineage>
        <taxon>Eukaryota</taxon>
        <taxon>Metazoa</taxon>
        <taxon>Ecdysozoa</taxon>
        <taxon>Arthropoda</taxon>
        <taxon>Hexapoda</taxon>
        <taxon>Insecta</taxon>
        <taxon>Pterygota</taxon>
        <taxon>Neoptera</taxon>
        <taxon>Endopterygota</taxon>
        <taxon>Hymenoptera</taxon>
        <taxon>Apocrita</taxon>
        <taxon>Proctotrupomorpha</taxon>
        <taxon>Chalcidoidea</taxon>
        <taxon>Pteromalidae</taxon>
        <taxon>Pteromalinae</taxon>
        <taxon>Nasonia</taxon>
    </lineage>
</organism>
<dbReference type="PROSITE" id="PS50866">
    <property type="entry name" value="GOLD"/>
    <property type="match status" value="1"/>
</dbReference>
<accession>A0A7M7QB58</accession>
<comment type="similarity">
    <text evidence="2">Belongs to the EMP24/GP25L family.</text>
</comment>
<evidence type="ECO:0000256" key="4">
    <source>
        <dbReference type="ARBA" id="ARBA00022692"/>
    </source>
</evidence>
<name>A0A7M7QB58_NASVI</name>
<dbReference type="Pfam" id="PF01105">
    <property type="entry name" value="EMP24_GP25L"/>
    <property type="match status" value="1"/>
</dbReference>
<dbReference type="InterPro" id="IPR015720">
    <property type="entry name" value="Emp24-like"/>
</dbReference>
<evidence type="ECO:0000256" key="1">
    <source>
        <dbReference type="ARBA" id="ARBA00004479"/>
    </source>
</evidence>
<dbReference type="GO" id="GO:0012505">
    <property type="term" value="C:endomembrane system"/>
    <property type="evidence" value="ECO:0007669"/>
    <property type="project" value="UniProtKB-SubCell"/>
</dbReference>
<feature type="compositionally biased region" description="Low complexity" evidence="9">
    <location>
        <begin position="19"/>
        <end position="55"/>
    </location>
</feature>
<dbReference type="InParanoid" id="A0A7M7QB58"/>
<evidence type="ECO:0000256" key="2">
    <source>
        <dbReference type="ARBA" id="ARBA00007104"/>
    </source>
</evidence>
<dbReference type="OMA" id="WSIFQIC"/>
<dbReference type="Proteomes" id="UP000002358">
    <property type="component" value="Chromosome 3"/>
</dbReference>
<keyword evidence="4 10" id="KW-0812">Transmembrane</keyword>
<dbReference type="AlphaFoldDB" id="A0A7M7QB58"/>
<dbReference type="SUPFAM" id="SSF101576">
    <property type="entry name" value="Supernatant protein factor (SPF), C-terminal domain"/>
    <property type="match status" value="1"/>
</dbReference>
<feature type="chain" id="PRO_5029671681" description="GOLD domain-containing protein" evidence="11">
    <location>
        <begin position="21"/>
        <end position="311"/>
    </location>
</feature>
<feature type="signal peptide" evidence="11">
    <location>
        <begin position="1"/>
        <end position="20"/>
    </location>
</feature>
<evidence type="ECO:0000259" key="12">
    <source>
        <dbReference type="PROSITE" id="PS50866"/>
    </source>
</evidence>
<evidence type="ECO:0000313" key="13">
    <source>
        <dbReference type="EnsemblMetazoa" id="XP_031783767"/>
    </source>
</evidence>
<dbReference type="RefSeq" id="XP_031783767.1">
    <property type="nucleotide sequence ID" value="XM_031927907.2"/>
</dbReference>
<evidence type="ECO:0000256" key="3">
    <source>
        <dbReference type="ARBA" id="ARBA00022473"/>
    </source>
</evidence>
<dbReference type="EnsemblMetazoa" id="XM_031927907">
    <property type="protein sequence ID" value="XP_031783767"/>
    <property type="gene ID" value="LOC100117107"/>
</dbReference>
<keyword evidence="7 10" id="KW-0472">Membrane</keyword>
<proteinExistence type="inferred from homology"/>
<dbReference type="InterPro" id="IPR036598">
    <property type="entry name" value="GOLD_dom_sf"/>
</dbReference>
<keyword evidence="6 10" id="KW-1133">Transmembrane helix</keyword>
<evidence type="ECO:0000256" key="10">
    <source>
        <dbReference type="SAM" id="Phobius"/>
    </source>
</evidence>
<evidence type="ECO:0000313" key="14">
    <source>
        <dbReference type="Proteomes" id="UP000002358"/>
    </source>
</evidence>
<feature type="domain" description="GOLD" evidence="12">
    <location>
        <begin position="129"/>
        <end position="211"/>
    </location>
</feature>
<evidence type="ECO:0000256" key="9">
    <source>
        <dbReference type="SAM" id="MobiDB-lite"/>
    </source>
</evidence>
<feature type="region of interest" description="Disordered" evidence="9">
    <location>
        <begin position="19"/>
        <end position="76"/>
    </location>
</feature>
<dbReference type="PANTHER" id="PTHR22811">
    <property type="entry name" value="TRANSMEMBRANE EMP24 DOMAIN-CONTAINING PROTEIN"/>
    <property type="match status" value="1"/>
</dbReference>
<keyword evidence="3" id="KW-0217">Developmental protein</keyword>
<comment type="subcellular location">
    <subcellularLocation>
        <location evidence="8">Endomembrane system</location>
        <topology evidence="8">Single-pass membrane protein</topology>
    </subcellularLocation>
    <subcellularLocation>
        <location evidence="1">Membrane</location>
        <topology evidence="1">Single-pass type I membrane protein</topology>
    </subcellularLocation>
</comment>
<dbReference type="GeneID" id="100117107"/>
<feature type="transmembrane region" description="Helical" evidence="10">
    <location>
        <begin position="276"/>
        <end position="295"/>
    </location>
</feature>
<evidence type="ECO:0000256" key="11">
    <source>
        <dbReference type="SAM" id="SignalP"/>
    </source>
</evidence>
<dbReference type="InterPro" id="IPR009038">
    <property type="entry name" value="GOLD_dom"/>
</dbReference>
<evidence type="ECO:0000256" key="5">
    <source>
        <dbReference type="ARBA" id="ARBA00022729"/>
    </source>
</evidence>